<accession>A0A7G2CI44</accession>
<proteinExistence type="predicted"/>
<gene>
    <name evidence="1" type="ORF">ADEAN_000651800</name>
</gene>
<evidence type="ECO:0000313" key="1">
    <source>
        <dbReference type="EMBL" id="CAD2219025.1"/>
    </source>
</evidence>
<name>A0A7G2CI44_9TRYP</name>
<reference evidence="1 2" key="1">
    <citation type="submission" date="2020-08" db="EMBL/GenBank/DDBJ databases">
        <authorList>
            <person name="Newling K."/>
            <person name="Davey J."/>
            <person name="Forrester S."/>
        </authorList>
    </citation>
    <scope>NUCLEOTIDE SEQUENCE [LARGE SCALE GENOMIC DNA]</scope>
    <source>
        <strain evidence="2">Crithidia deanei Carvalho (ATCC PRA-265)</strain>
    </source>
</reference>
<dbReference type="AlphaFoldDB" id="A0A7G2CI44"/>
<keyword evidence="2" id="KW-1185">Reference proteome</keyword>
<protein>
    <submittedName>
        <fullName evidence="1">Uncharacterized protein</fullName>
    </submittedName>
</protein>
<evidence type="ECO:0000313" key="2">
    <source>
        <dbReference type="Proteomes" id="UP000515908"/>
    </source>
</evidence>
<sequence length="96" mass="10627">MSLTEETMRRNGRICDAEVDLVGGVCSGMAPEKRKMLYEIVTCGLRGERWTAPAAVPPSAEKEERQLNLFAEEGVQDEETMEDLFKVSSGSDNEEA</sequence>
<dbReference type="EMBL" id="LR877156">
    <property type="protein sequence ID" value="CAD2219025.1"/>
    <property type="molecule type" value="Genomic_DNA"/>
</dbReference>
<organism evidence="1 2">
    <name type="scientific">Angomonas deanei</name>
    <dbReference type="NCBI Taxonomy" id="59799"/>
    <lineage>
        <taxon>Eukaryota</taxon>
        <taxon>Discoba</taxon>
        <taxon>Euglenozoa</taxon>
        <taxon>Kinetoplastea</taxon>
        <taxon>Metakinetoplastina</taxon>
        <taxon>Trypanosomatida</taxon>
        <taxon>Trypanosomatidae</taxon>
        <taxon>Strigomonadinae</taxon>
        <taxon>Angomonas</taxon>
    </lineage>
</organism>
<dbReference type="VEuPathDB" id="TriTrypDB:ADEAN_000651800"/>
<dbReference type="Proteomes" id="UP000515908">
    <property type="component" value="Chromosome 12"/>
</dbReference>